<gene>
    <name evidence="9" type="ORF">RchiOBHm_Chr1g0360471</name>
</gene>
<comment type="similarity">
    <text evidence="4 7">Belongs to the archaeal rpoM/eukaryotic RPA12/RPB9/RPC11 RNA polymerase family.</text>
</comment>
<dbReference type="InterPro" id="IPR012164">
    <property type="entry name" value="Rpa12/Rpb9/Rpc10/TFS"/>
</dbReference>
<keyword evidence="9" id="KW-0548">Nucleotidyltransferase</keyword>
<evidence type="ECO:0000313" key="10">
    <source>
        <dbReference type="Proteomes" id="UP000238479"/>
    </source>
</evidence>
<dbReference type="PANTHER" id="PTHR11239:SF12">
    <property type="entry name" value="DNA-DIRECTED RNA POLYMERASE III SUBUNIT RPC10"/>
    <property type="match status" value="1"/>
</dbReference>
<dbReference type="Pfam" id="PF14803">
    <property type="entry name" value="Zn_ribbon_Nudix"/>
    <property type="match status" value="1"/>
</dbReference>
<keyword evidence="4" id="KW-0539">Nucleus</keyword>
<accession>A0A2P6SIQ1</accession>
<dbReference type="GO" id="GO:0003899">
    <property type="term" value="F:DNA-directed RNA polymerase activity"/>
    <property type="evidence" value="ECO:0007669"/>
    <property type="project" value="InterPro"/>
</dbReference>
<evidence type="ECO:0000313" key="9">
    <source>
        <dbReference type="EMBL" id="PRQ58544.1"/>
    </source>
</evidence>
<dbReference type="GO" id="GO:0003676">
    <property type="term" value="F:nucleic acid binding"/>
    <property type="evidence" value="ECO:0007669"/>
    <property type="project" value="InterPro"/>
</dbReference>
<dbReference type="Gene3D" id="2.20.70.10">
    <property type="match status" value="1"/>
</dbReference>
<keyword evidence="4 7" id="KW-0240">DNA-directed RNA polymerase</keyword>
<evidence type="ECO:0000256" key="4">
    <source>
        <dbReference type="PIRNR" id="PIRNR005586"/>
    </source>
</evidence>
<dbReference type="Pfam" id="PF01096">
    <property type="entry name" value="Zn_ribbon_TFIIS"/>
    <property type="match status" value="1"/>
</dbReference>
<feature type="binding site" evidence="5">
    <location>
        <position position="25"/>
    </location>
    <ligand>
        <name>Zn(2+)</name>
        <dbReference type="ChEBI" id="CHEBI:29105"/>
        <label>1</label>
    </ligand>
</feature>
<evidence type="ECO:0000256" key="7">
    <source>
        <dbReference type="RuleBase" id="RU003474"/>
    </source>
</evidence>
<evidence type="ECO:0000256" key="6">
    <source>
        <dbReference type="PIRSR" id="PIRSR005586-2"/>
    </source>
</evidence>
<comment type="function">
    <text evidence="4">DNA-dependent RNA polymerase catalyzes the transcription of DNA into RNA using the four ribonucleoside triphosphates as substrates.</text>
</comment>
<keyword evidence="4 7" id="KW-0804">Transcription</keyword>
<evidence type="ECO:0000256" key="3">
    <source>
        <dbReference type="ARBA" id="ARBA00022833"/>
    </source>
</evidence>
<dbReference type="PIRSF" id="PIRSF005586">
    <property type="entry name" value="RNApol_RpoM"/>
    <property type="match status" value="1"/>
</dbReference>
<keyword evidence="9" id="KW-0808">Transferase</keyword>
<name>A0A2P6SIQ1_ROSCH</name>
<dbReference type="InterPro" id="IPR001222">
    <property type="entry name" value="Znf_TFIIS"/>
</dbReference>
<dbReference type="PROSITE" id="PS00466">
    <property type="entry name" value="ZF_TFIIS_1"/>
    <property type="match status" value="1"/>
</dbReference>
<dbReference type="SMART" id="SM00661">
    <property type="entry name" value="RPOL9"/>
    <property type="match status" value="1"/>
</dbReference>
<dbReference type="Proteomes" id="UP000238479">
    <property type="component" value="Chromosome 1"/>
</dbReference>
<comment type="caution">
    <text evidence="9">The sequence shown here is derived from an EMBL/GenBank/DDBJ whole genome shotgun (WGS) entry which is preliminary data.</text>
</comment>
<keyword evidence="10" id="KW-1185">Reference proteome</keyword>
<keyword evidence="1 5" id="KW-0479">Metal-binding</keyword>
<evidence type="ECO:0000256" key="2">
    <source>
        <dbReference type="ARBA" id="ARBA00022771"/>
    </source>
</evidence>
<dbReference type="STRING" id="74649.A0A2P6SIQ1"/>
<keyword evidence="3 5" id="KW-0862">Zinc</keyword>
<feature type="binding site" evidence="5">
    <location>
        <position position="103"/>
    </location>
    <ligand>
        <name>Zn(2+)</name>
        <dbReference type="ChEBI" id="CHEBI:29105"/>
        <label>2</label>
    </ligand>
</feature>
<feature type="binding site" evidence="5">
    <location>
        <position position="73"/>
    </location>
    <ligand>
        <name>Zn(2+)</name>
        <dbReference type="ChEBI" id="CHEBI:29105"/>
        <label>2</label>
    </ligand>
</feature>
<dbReference type="SUPFAM" id="SSF57783">
    <property type="entry name" value="Zinc beta-ribbon"/>
    <property type="match status" value="1"/>
</dbReference>
<reference evidence="9 10" key="1">
    <citation type="journal article" date="2018" name="Nat. Genet.">
        <title>The Rosa genome provides new insights in the design of modern roses.</title>
        <authorList>
            <person name="Bendahmane M."/>
        </authorList>
    </citation>
    <scope>NUCLEOTIDE SEQUENCE [LARGE SCALE GENOMIC DNA]</scope>
    <source>
        <strain evidence="10">cv. Old Blush</strain>
    </source>
</reference>
<sequence>MEFCPDCGGMLQYELPNMHAARFFCPTCPYVAYMEKRGEIRRRQALVKKEIQPIINLNDFTNAPKTEETCPICGHKEAAFREQQTRSADEASTKFYRCLNEDCKHAWIDYS</sequence>
<feature type="domain" description="TFIIS-type" evidence="8">
    <location>
        <begin position="66"/>
        <end position="108"/>
    </location>
</feature>
<dbReference type="PANTHER" id="PTHR11239">
    <property type="entry name" value="DNA-DIRECTED RNA POLYMERASE"/>
    <property type="match status" value="1"/>
</dbReference>
<dbReference type="InterPro" id="IPR001529">
    <property type="entry name" value="Zn_ribbon_RPB9"/>
</dbReference>
<dbReference type="Gene3D" id="2.20.25.10">
    <property type="match status" value="1"/>
</dbReference>
<dbReference type="PROSITE" id="PS51133">
    <property type="entry name" value="ZF_TFIIS_2"/>
    <property type="match status" value="1"/>
</dbReference>
<feature type="binding site" evidence="5">
    <location>
        <position position="28"/>
    </location>
    <ligand>
        <name>Zn(2+)</name>
        <dbReference type="ChEBI" id="CHEBI:29105"/>
        <label>1</label>
    </ligand>
</feature>
<evidence type="ECO:0000259" key="8">
    <source>
        <dbReference type="PROSITE" id="PS51133"/>
    </source>
</evidence>
<feature type="binding site" evidence="5">
    <location>
        <position position="70"/>
    </location>
    <ligand>
        <name>Zn(2+)</name>
        <dbReference type="ChEBI" id="CHEBI:29105"/>
        <label>2</label>
    </ligand>
</feature>
<evidence type="ECO:0000256" key="1">
    <source>
        <dbReference type="ARBA" id="ARBA00022723"/>
    </source>
</evidence>
<organism evidence="9 10">
    <name type="scientific">Rosa chinensis</name>
    <name type="common">China rose</name>
    <dbReference type="NCBI Taxonomy" id="74649"/>
    <lineage>
        <taxon>Eukaryota</taxon>
        <taxon>Viridiplantae</taxon>
        <taxon>Streptophyta</taxon>
        <taxon>Embryophyta</taxon>
        <taxon>Tracheophyta</taxon>
        <taxon>Spermatophyta</taxon>
        <taxon>Magnoliopsida</taxon>
        <taxon>eudicotyledons</taxon>
        <taxon>Gunneridae</taxon>
        <taxon>Pentapetalae</taxon>
        <taxon>rosids</taxon>
        <taxon>fabids</taxon>
        <taxon>Rosales</taxon>
        <taxon>Rosaceae</taxon>
        <taxon>Rosoideae</taxon>
        <taxon>Rosoideae incertae sedis</taxon>
        <taxon>Rosa</taxon>
    </lineage>
</organism>
<dbReference type="InterPro" id="IPR029401">
    <property type="entry name" value="Nudix_N"/>
</dbReference>
<dbReference type="EMBL" id="PDCK01000039">
    <property type="protein sequence ID" value="PRQ58544.1"/>
    <property type="molecule type" value="Genomic_DNA"/>
</dbReference>
<keyword evidence="2 6" id="KW-0863">Zinc-finger</keyword>
<dbReference type="Gramene" id="PRQ58544">
    <property type="protein sequence ID" value="PRQ58544"/>
    <property type="gene ID" value="RchiOBHm_Chr1g0360471"/>
</dbReference>
<dbReference type="GO" id="GO:0006386">
    <property type="term" value="P:termination of RNA polymerase III transcription"/>
    <property type="evidence" value="ECO:0007669"/>
    <property type="project" value="TreeGrafter"/>
</dbReference>
<comment type="subcellular location">
    <subcellularLocation>
        <location evidence="4">Nucleus</location>
    </subcellularLocation>
</comment>
<feature type="binding site" evidence="5">
    <location>
        <position position="7"/>
    </location>
    <ligand>
        <name>Zn(2+)</name>
        <dbReference type="ChEBI" id="CHEBI:29105"/>
        <label>1</label>
    </ligand>
</feature>
<feature type="binding site" evidence="5">
    <location>
        <position position="98"/>
    </location>
    <ligand>
        <name>Zn(2+)</name>
        <dbReference type="ChEBI" id="CHEBI:29105"/>
        <label>2</label>
    </ligand>
</feature>
<dbReference type="GO" id="GO:0008270">
    <property type="term" value="F:zinc ion binding"/>
    <property type="evidence" value="ECO:0007669"/>
    <property type="project" value="UniProtKB-KW"/>
</dbReference>
<feature type="zinc finger region" description="C4-type" evidence="6">
    <location>
        <begin position="4"/>
        <end position="28"/>
    </location>
</feature>
<dbReference type="OMA" id="TISFECI"/>
<dbReference type="AlphaFoldDB" id="A0A2P6SIQ1"/>
<feature type="binding site" evidence="5">
    <location>
        <position position="4"/>
    </location>
    <ligand>
        <name>Zn(2+)</name>
        <dbReference type="ChEBI" id="CHEBI:29105"/>
        <label>1</label>
    </ligand>
</feature>
<dbReference type="SMART" id="SM00440">
    <property type="entry name" value="ZnF_C2C2"/>
    <property type="match status" value="1"/>
</dbReference>
<protein>
    <recommendedName>
        <fullName evidence="4">DNA-directed RNA polymerase subunit</fullName>
    </recommendedName>
</protein>
<dbReference type="GO" id="GO:0005666">
    <property type="term" value="C:RNA polymerase III complex"/>
    <property type="evidence" value="ECO:0007669"/>
    <property type="project" value="TreeGrafter"/>
</dbReference>
<evidence type="ECO:0000256" key="5">
    <source>
        <dbReference type="PIRSR" id="PIRSR005586-1"/>
    </source>
</evidence>
<proteinExistence type="inferred from homology"/>